<dbReference type="AlphaFoldDB" id="A0A0F9PBD0"/>
<dbReference type="EMBL" id="LAZR01002638">
    <property type="protein sequence ID" value="KKN27424.1"/>
    <property type="molecule type" value="Genomic_DNA"/>
</dbReference>
<comment type="caution">
    <text evidence="1">The sequence shown here is derived from an EMBL/GenBank/DDBJ whole genome shotgun (WGS) entry which is preliminary data.</text>
</comment>
<evidence type="ECO:0000313" key="1">
    <source>
        <dbReference type="EMBL" id="KKN27424.1"/>
    </source>
</evidence>
<evidence type="ECO:0008006" key="2">
    <source>
        <dbReference type="Google" id="ProtNLM"/>
    </source>
</evidence>
<protein>
    <recommendedName>
        <fullName evidence="2">HTH marR-type domain-containing protein</fullName>
    </recommendedName>
</protein>
<name>A0A0F9PBD0_9ZZZZ</name>
<reference evidence="1" key="1">
    <citation type="journal article" date="2015" name="Nature">
        <title>Complex archaea that bridge the gap between prokaryotes and eukaryotes.</title>
        <authorList>
            <person name="Spang A."/>
            <person name="Saw J.H."/>
            <person name="Jorgensen S.L."/>
            <person name="Zaremba-Niedzwiedzka K."/>
            <person name="Martijn J."/>
            <person name="Lind A.E."/>
            <person name="van Eijk R."/>
            <person name="Schleper C."/>
            <person name="Guy L."/>
            <person name="Ettema T.J."/>
        </authorList>
    </citation>
    <scope>NUCLEOTIDE SEQUENCE</scope>
</reference>
<accession>A0A0F9PBD0</accession>
<sequence length="80" mass="9015">MLTEAELAVLYELDQRPWQTVKRLKVNLEEELDSATLANLDPLLRSMERKGLVHGLPDDLIPGADLQWTISSKGTKELNS</sequence>
<proteinExistence type="predicted"/>
<gene>
    <name evidence="1" type="ORF">LCGC14_0864760</name>
</gene>
<organism evidence="1">
    <name type="scientific">marine sediment metagenome</name>
    <dbReference type="NCBI Taxonomy" id="412755"/>
    <lineage>
        <taxon>unclassified sequences</taxon>
        <taxon>metagenomes</taxon>
        <taxon>ecological metagenomes</taxon>
    </lineage>
</organism>